<dbReference type="PROSITE" id="PS51782">
    <property type="entry name" value="LYSM"/>
    <property type="match status" value="1"/>
</dbReference>
<gene>
    <name evidence="4" type="ORF">FRX57_06975</name>
</gene>
<evidence type="ECO:0000313" key="5">
    <source>
        <dbReference type="Proteomes" id="UP000317430"/>
    </source>
</evidence>
<dbReference type="EMBL" id="VOHL01000007">
    <property type="protein sequence ID" value="TWS96701.1"/>
    <property type="molecule type" value="Genomic_DNA"/>
</dbReference>
<sequence length="479" mass="50574">MSKKLTKKSLLFSTLVLSMVAASQVQADENTDWTARSAEEIRANLVTEGNKTTYTVQYGDTLSAIAEAVGVDINILANINKISDVNLIYPGTVLTITYNEQKEVATVKIESPAAATEGQAVTATADLTTNQVLVEDKLVKVEDLTVESPVVTSESIVEQVTQSVVSAAPTTPAYGETDQPVKEAINQVVEATSTPEVKPVASVEELTQSIVSSTETPSYGQSTETVTEAINRVVEAKQETVSETPAVSEVAQEAVSETPASSEVAQEAVSETPASSEVAQETVSETPASSEVAQEAVSETPASSEVAQETISETPASSEVAQEAISETPASSEVAQEAVSETPATSEVAQETVSETPAPTQTLTYDSTGMQPKAAAFQSEVGNTFGISNIGGYRPGDPQDHGKGLAVDVMVDSVAQGNQVAQYAIDNMANNDISYVIWQQQFYAPVNNIYGPANTWNPMPDRGSATQNHMDHVHVSFNE</sequence>
<feature type="signal peptide" evidence="2">
    <location>
        <begin position="1"/>
        <end position="27"/>
    </location>
</feature>
<comment type="caution">
    <text evidence="4">The sequence shown here is derived from an EMBL/GenBank/DDBJ whole genome shotgun (WGS) entry which is preliminary data.</text>
</comment>
<feature type="compositionally biased region" description="Polar residues" evidence="1">
    <location>
        <begin position="272"/>
        <end position="292"/>
    </location>
</feature>
<dbReference type="SMART" id="SM00257">
    <property type="entry name" value="LysM"/>
    <property type="match status" value="1"/>
</dbReference>
<dbReference type="InterPro" id="IPR018392">
    <property type="entry name" value="LysM"/>
</dbReference>
<dbReference type="Pfam" id="PF01476">
    <property type="entry name" value="LysM"/>
    <property type="match status" value="1"/>
</dbReference>
<dbReference type="RefSeq" id="WP_146568038.1">
    <property type="nucleotide sequence ID" value="NZ_VOHL01000007.1"/>
</dbReference>
<dbReference type="InterPro" id="IPR036779">
    <property type="entry name" value="LysM_dom_sf"/>
</dbReference>
<dbReference type="SUPFAM" id="SSF54106">
    <property type="entry name" value="LysM domain"/>
    <property type="match status" value="1"/>
</dbReference>
<feature type="domain" description="LysM" evidence="3">
    <location>
        <begin position="52"/>
        <end position="96"/>
    </location>
</feature>
<protein>
    <submittedName>
        <fullName evidence="4">LysM peptidoglycan-binding domain-containing protein</fullName>
    </submittedName>
</protein>
<feature type="compositionally biased region" description="Polar residues" evidence="1">
    <location>
        <begin position="300"/>
        <end position="320"/>
    </location>
</feature>
<keyword evidence="5" id="KW-1185">Reference proteome</keyword>
<dbReference type="InterPro" id="IPR058593">
    <property type="entry name" value="ARB_07466-like_C"/>
</dbReference>
<dbReference type="CDD" id="cd00118">
    <property type="entry name" value="LysM"/>
    <property type="match status" value="1"/>
</dbReference>
<feature type="chain" id="PRO_5022665796" evidence="2">
    <location>
        <begin position="28"/>
        <end position="479"/>
    </location>
</feature>
<accession>A0A5C5SAK3</accession>
<dbReference type="AlphaFoldDB" id="A0A5C5SAK3"/>
<dbReference type="OrthoDB" id="2989771at2"/>
<dbReference type="Gene3D" id="3.10.350.10">
    <property type="entry name" value="LysM domain"/>
    <property type="match status" value="1"/>
</dbReference>
<feature type="region of interest" description="Disordered" evidence="1">
    <location>
        <begin position="255"/>
        <end position="360"/>
    </location>
</feature>
<reference evidence="4 5" key="1">
    <citation type="submission" date="2019-08" db="EMBL/GenBank/DDBJ databases">
        <authorList>
            <person name="Lei W."/>
        </authorList>
    </citation>
    <scope>NUCLEOTIDE SEQUENCE [LARGE SCALE GENOMIC DNA]</scope>
    <source>
        <strain evidence="4 5">CCUG 66496</strain>
    </source>
</reference>
<evidence type="ECO:0000256" key="1">
    <source>
        <dbReference type="SAM" id="MobiDB-lite"/>
    </source>
</evidence>
<feature type="compositionally biased region" description="Polar residues" evidence="1">
    <location>
        <begin position="342"/>
        <end position="360"/>
    </location>
</feature>
<proteinExistence type="predicted"/>
<evidence type="ECO:0000313" key="4">
    <source>
        <dbReference type="EMBL" id="TWS96701.1"/>
    </source>
</evidence>
<keyword evidence="2" id="KW-0732">Signal</keyword>
<dbReference type="Proteomes" id="UP000317430">
    <property type="component" value="Unassembled WGS sequence"/>
</dbReference>
<evidence type="ECO:0000259" key="3">
    <source>
        <dbReference type="PROSITE" id="PS51782"/>
    </source>
</evidence>
<dbReference type="Pfam" id="PF26571">
    <property type="entry name" value="VldE"/>
    <property type="match status" value="1"/>
</dbReference>
<evidence type="ECO:0000256" key="2">
    <source>
        <dbReference type="SAM" id="SignalP"/>
    </source>
</evidence>
<organism evidence="4 5">
    <name type="scientific">Streptococcus cuniculipharyngis</name>
    <dbReference type="NCBI Taxonomy" id="1562651"/>
    <lineage>
        <taxon>Bacteria</taxon>
        <taxon>Bacillati</taxon>
        <taxon>Bacillota</taxon>
        <taxon>Bacilli</taxon>
        <taxon>Lactobacillales</taxon>
        <taxon>Streptococcaceae</taxon>
        <taxon>Streptococcus</taxon>
    </lineage>
</organism>
<name>A0A5C5SAK3_9STRE</name>